<keyword evidence="1" id="KW-0175">Coiled coil</keyword>
<feature type="chain" id="PRO_5041328924" description="Seryl-tRNA synthetase" evidence="3">
    <location>
        <begin position="26"/>
        <end position="110"/>
    </location>
</feature>
<dbReference type="AlphaFoldDB" id="A0AA49GT19"/>
<sequence length="110" mass="12074">MNAKPFPFFFSLFLMACLTSFTALADAPANDETTSVSTAELEIQINALTERLETLKEAKKHAVTKDEKQLIKHEIRDVKKEAKALKQQASGGIYIGSGVLIVALLLILLL</sequence>
<keyword evidence="2" id="KW-0472">Membrane</keyword>
<evidence type="ECO:0000256" key="1">
    <source>
        <dbReference type="SAM" id="Coils"/>
    </source>
</evidence>
<feature type="coiled-coil region" evidence="1">
    <location>
        <begin position="38"/>
        <end position="88"/>
    </location>
</feature>
<dbReference type="EMBL" id="CP120682">
    <property type="protein sequence ID" value="WKN39589.1"/>
    <property type="molecule type" value="Genomic_DNA"/>
</dbReference>
<evidence type="ECO:0008006" key="5">
    <source>
        <dbReference type="Google" id="ProtNLM"/>
    </source>
</evidence>
<name>A0AA49GT19_9BACT</name>
<feature type="signal peptide" evidence="3">
    <location>
        <begin position="1"/>
        <end position="25"/>
    </location>
</feature>
<protein>
    <recommendedName>
        <fullName evidence="5">Seryl-tRNA synthetase</fullName>
    </recommendedName>
</protein>
<dbReference type="PROSITE" id="PS51257">
    <property type="entry name" value="PROKAR_LIPOPROTEIN"/>
    <property type="match status" value="1"/>
</dbReference>
<reference evidence="4" key="1">
    <citation type="journal article" date="2023" name="Comput. Struct. Biotechnol. J.">
        <title>Discovery of a novel marine Bacteroidetes with a rich repertoire of carbohydrate-active enzymes.</title>
        <authorList>
            <person name="Chen B."/>
            <person name="Liu G."/>
            <person name="Chen Q."/>
            <person name="Wang H."/>
            <person name="Liu L."/>
            <person name="Tang K."/>
        </authorList>
    </citation>
    <scope>NUCLEOTIDE SEQUENCE</scope>
    <source>
        <strain evidence="4">TK19036</strain>
    </source>
</reference>
<evidence type="ECO:0000313" key="4">
    <source>
        <dbReference type="EMBL" id="WKN39589.1"/>
    </source>
</evidence>
<accession>A0AA49GT19</accession>
<proteinExistence type="predicted"/>
<keyword evidence="2" id="KW-0812">Transmembrane</keyword>
<reference evidence="4" key="2">
    <citation type="journal article" date="2024" name="Antonie Van Leeuwenhoek">
        <title>Roseihalotalea indica gen. nov., sp. nov., a halophilic Bacteroidetes from mesopelagic Southwest Indian Ocean with higher carbohydrate metabolic potential.</title>
        <authorList>
            <person name="Chen B."/>
            <person name="Zhang M."/>
            <person name="Lin D."/>
            <person name="Ye J."/>
            <person name="Tang K."/>
        </authorList>
    </citation>
    <scope>NUCLEOTIDE SEQUENCE</scope>
    <source>
        <strain evidence="4">TK19036</strain>
    </source>
</reference>
<gene>
    <name evidence="4" type="ORF">K4G66_12890</name>
</gene>
<evidence type="ECO:0000256" key="2">
    <source>
        <dbReference type="SAM" id="Phobius"/>
    </source>
</evidence>
<keyword evidence="2" id="KW-1133">Transmembrane helix</keyword>
<evidence type="ECO:0000256" key="3">
    <source>
        <dbReference type="SAM" id="SignalP"/>
    </source>
</evidence>
<organism evidence="4">
    <name type="scientific">Roseihalotalea indica</name>
    <dbReference type="NCBI Taxonomy" id="2867963"/>
    <lineage>
        <taxon>Bacteria</taxon>
        <taxon>Pseudomonadati</taxon>
        <taxon>Bacteroidota</taxon>
        <taxon>Cytophagia</taxon>
        <taxon>Cytophagales</taxon>
        <taxon>Catalimonadaceae</taxon>
        <taxon>Roseihalotalea</taxon>
    </lineage>
</organism>
<feature type="transmembrane region" description="Helical" evidence="2">
    <location>
        <begin position="91"/>
        <end position="109"/>
    </location>
</feature>
<keyword evidence="3" id="KW-0732">Signal</keyword>